<keyword evidence="1" id="KW-0472">Membrane</keyword>
<sequence>MLLAATSLSHLSARAQVEKQDTVRWMRVEKKSGWYTRQLKKAEKMARGFNKIDTNYIEPQLYNFTVMLQNTNNYEVYRLNNKEGQNIVFAPEPSVRIGPFVGWQWIFLGYTLDVKHINFGGDDKQRQEYDLSLYSSMVGMDFYYRKTGNDYKIRSLNLGTNIDTRNVEGSDFGGLTSTVKGLNIYYIFNHSRFSYPAAFSQSTVQRRSAGSPLLGIGYTKHTLSVNWNELNKIITEKLGNKADEAGLDSTMMFGRVKYSNISISGGYAYNWVFAHNWLMAGSITLGLAYKRTKGDMEHRRFSLRQFSTKNLNIDGTARFGIVWNNTRWYAGTSAILHAYNYRRSQFSTNNLFGNINIYAGFNFGRKGKKKKNKAK</sequence>
<dbReference type="OrthoDB" id="975269at2"/>
<keyword evidence="1" id="KW-1133">Transmembrane helix</keyword>
<dbReference type="RefSeq" id="WP_130829950.1">
    <property type="nucleotide sequence ID" value="NZ_SDIK01000011.1"/>
</dbReference>
<protein>
    <submittedName>
        <fullName evidence="2">DUF4421 domain-containing protein</fullName>
    </submittedName>
</protein>
<reference evidence="3" key="1">
    <citation type="submission" date="2019-05" db="EMBL/GenBank/DDBJ databases">
        <title>Prevotella brunnea sp. nov., isolated from a wound of a patient.</title>
        <authorList>
            <person name="Buhl M."/>
        </authorList>
    </citation>
    <scope>NUCLEOTIDE SEQUENCE [LARGE SCALE GENOMIC DNA]</scope>
    <source>
        <strain evidence="3">A2672</strain>
    </source>
</reference>
<dbReference type="Pfam" id="PF14391">
    <property type="entry name" value="DUF4421"/>
    <property type="match status" value="1"/>
</dbReference>
<dbReference type="InterPro" id="IPR025535">
    <property type="entry name" value="DUF4421"/>
</dbReference>
<feature type="transmembrane region" description="Helical" evidence="1">
    <location>
        <begin position="268"/>
        <end position="289"/>
    </location>
</feature>
<evidence type="ECO:0000313" key="2">
    <source>
        <dbReference type="EMBL" id="TXJ63121.1"/>
    </source>
</evidence>
<accession>A0A5C8GLQ3</accession>
<keyword evidence="3" id="KW-1185">Reference proteome</keyword>
<evidence type="ECO:0000313" key="3">
    <source>
        <dbReference type="Proteomes" id="UP000321612"/>
    </source>
</evidence>
<organism evidence="2 3">
    <name type="scientific">Prevotella brunnea</name>
    <dbReference type="NCBI Taxonomy" id="2508867"/>
    <lineage>
        <taxon>Bacteria</taxon>
        <taxon>Pseudomonadati</taxon>
        <taxon>Bacteroidota</taxon>
        <taxon>Bacteroidia</taxon>
        <taxon>Bacteroidales</taxon>
        <taxon>Prevotellaceae</taxon>
        <taxon>Prevotella</taxon>
    </lineage>
</organism>
<gene>
    <name evidence="2" type="ORF">ETF27_01665</name>
</gene>
<comment type="caution">
    <text evidence="2">The sequence shown here is derived from an EMBL/GenBank/DDBJ whole genome shotgun (WGS) entry which is preliminary data.</text>
</comment>
<proteinExistence type="predicted"/>
<dbReference type="Proteomes" id="UP000321612">
    <property type="component" value="Unassembled WGS sequence"/>
</dbReference>
<keyword evidence="1" id="KW-0812">Transmembrane</keyword>
<name>A0A5C8GLQ3_9BACT</name>
<evidence type="ECO:0000256" key="1">
    <source>
        <dbReference type="SAM" id="Phobius"/>
    </source>
</evidence>
<dbReference type="AlphaFoldDB" id="A0A5C8GLQ3"/>
<dbReference type="EMBL" id="SDIK01000011">
    <property type="protein sequence ID" value="TXJ63121.1"/>
    <property type="molecule type" value="Genomic_DNA"/>
</dbReference>